<keyword evidence="5" id="KW-0843">Virulence</keyword>
<dbReference type="InterPro" id="IPR006530">
    <property type="entry name" value="YD"/>
</dbReference>
<protein>
    <recommendedName>
        <fullName evidence="7">Teneurin-like YD-shell domain-containing protein</fullName>
    </recommendedName>
</protein>
<accession>A0A437U8E2</accession>
<gene>
    <name evidence="8" type="ORF">EH230_14075</name>
</gene>
<dbReference type="Pfam" id="PF03534">
    <property type="entry name" value="SpvB"/>
    <property type="match status" value="1"/>
</dbReference>
<keyword evidence="9" id="KW-1185">Reference proteome</keyword>
<dbReference type="Proteomes" id="UP000288951">
    <property type="component" value="Unassembled WGS sequence"/>
</dbReference>
<evidence type="ECO:0000256" key="3">
    <source>
        <dbReference type="ARBA" id="ARBA00022729"/>
    </source>
</evidence>
<dbReference type="RefSeq" id="WP_127823871.1">
    <property type="nucleotide sequence ID" value="NZ_RQSM01000004.1"/>
</dbReference>
<dbReference type="PANTHER" id="PTHR32305">
    <property type="match status" value="1"/>
</dbReference>
<dbReference type="GO" id="GO:0005737">
    <property type="term" value="C:cytoplasm"/>
    <property type="evidence" value="ECO:0007669"/>
    <property type="project" value="InterPro"/>
</dbReference>
<feature type="domain" description="Teneurin-like YD-shell" evidence="7">
    <location>
        <begin position="1332"/>
        <end position="1461"/>
    </location>
</feature>
<dbReference type="Gene3D" id="2.40.128.340">
    <property type="match status" value="1"/>
</dbReference>
<name>A0A437U8E2_9FLAO</name>
<evidence type="ECO:0000256" key="5">
    <source>
        <dbReference type="ARBA" id="ARBA00023026"/>
    </source>
</evidence>
<keyword evidence="4" id="KW-0677">Repeat</keyword>
<evidence type="ECO:0000313" key="9">
    <source>
        <dbReference type="Proteomes" id="UP000288951"/>
    </source>
</evidence>
<keyword evidence="6" id="KW-1133">Transmembrane helix</keyword>
<organism evidence="8 9">
    <name type="scientific">Flavobacterium columnare</name>
    <dbReference type="NCBI Taxonomy" id="996"/>
    <lineage>
        <taxon>Bacteria</taxon>
        <taxon>Pseudomonadati</taxon>
        <taxon>Bacteroidota</taxon>
        <taxon>Flavobacteriia</taxon>
        <taxon>Flavobacteriales</taxon>
        <taxon>Flavobacteriaceae</taxon>
        <taxon>Flavobacterium</taxon>
    </lineage>
</organism>
<evidence type="ECO:0000259" key="7">
    <source>
        <dbReference type="Pfam" id="PF25023"/>
    </source>
</evidence>
<dbReference type="EMBL" id="RQSM01000004">
    <property type="protein sequence ID" value="RVU89884.1"/>
    <property type="molecule type" value="Genomic_DNA"/>
</dbReference>
<comment type="caution">
    <text evidence="8">The sequence shown here is derived from an EMBL/GenBank/DDBJ whole genome shotgun (WGS) entry which is preliminary data.</text>
</comment>
<comment type="subcellular location">
    <subcellularLocation>
        <location evidence="1">Secreted</location>
    </subcellularLocation>
</comment>
<evidence type="ECO:0000256" key="1">
    <source>
        <dbReference type="ARBA" id="ARBA00004613"/>
    </source>
</evidence>
<dbReference type="InterPro" id="IPR022385">
    <property type="entry name" value="Rhs_assc_core"/>
</dbReference>
<dbReference type="InterPro" id="IPR013517">
    <property type="entry name" value="FG-GAP"/>
</dbReference>
<dbReference type="PANTHER" id="PTHR32305:SF15">
    <property type="entry name" value="PROTEIN RHSA-RELATED"/>
    <property type="match status" value="1"/>
</dbReference>
<dbReference type="Gene3D" id="2.180.10.10">
    <property type="entry name" value="RHS repeat-associated core"/>
    <property type="match status" value="1"/>
</dbReference>
<dbReference type="InterPro" id="IPR056823">
    <property type="entry name" value="TEN-like_YD-shell"/>
</dbReference>
<dbReference type="InterPro" id="IPR050708">
    <property type="entry name" value="T6SS_VgrG/RHS"/>
</dbReference>
<evidence type="ECO:0000313" key="8">
    <source>
        <dbReference type="EMBL" id="RVU89884.1"/>
    </source>
</evidence>
<dbReference type="NCBIfam" id="TIGR01643">
    <property type="entry name" value="YD_repeat_2x"/>
    <property type="match status" value="2"/>
</dbReference>
<feature type="transmembrane region" description="Helical" evidence="6">
    <location>
        <begin position="1970"/>
        <end position="1995"/>
    </location>
</feature>
<keyword evidence="2" id="KW-0964">Secreted</keyword>
<feature type="domain" description="Teneurin-like YD-shell" evidence="7">
    <location>
        <begin position="1800"/>
        <end position="1896"/>
    </location>
</feature>
<evidence type="ECO:0000256" key="6">
    <source>
        <dbReference type="SAM" id="Phobius"/>
    </source>
</evidence>
<dbReference type="GO" id="GO:0005576">
    <property type="term" value="C:extracellular region"/>
    <property type="evidence" value="ECO:0007669"/>
    <property type="project" value="UniProtKB-SubCell"/>
</dbReference>
<feature type="transmembrane region" description="Helical" evidence="6">
    <location>
        <begin position="1945"/>
        <end position="1964"/>
    </location>
</feature>
<keyword evidence="6" id="KW-0472">Membrane</keyword>
<feature type="transmembrane region" description="Helical" evidence="6">
    <location>
        <begin position="1906"/>
        <end position="1924"/>
    </location>
</feature>
<dbReference type="InterPro" id="IPR028994">
    <property type="entry name" value="Integrin_alpha_N"/>
</dbReference>
<dbReference type="InterPro" id="IPR003284">
    <property type="entry name" value="Sal_SpvB"/>
</dbReference>
<reference evidence="8" key="1">
    <citation type="submission" date="2018-12" db="EMBL/GenBank/DDBJ databases">
        <title>Draft genome sequence of Flaovobacterium columnare ARS1 isolated from channel catfish in Alabama.</title>
        <authorList>
            <person name="Cai W."/>
            <person name="Arias C."/>
        </authorList>
    </citation>
    <scope>NUCLEOTIDE SEQUENCE [LARGE SCALE GENOMIC DNA]</scope>
    <source>
        <strain evidence="8">ARS1</strain>
    </source>
</reference>
<evidence type="ECO:0000256" key="2">
    <source>
        <dbReference type="ARBA" id="ARBA00022525"/>
    </source>
</evidence>
<dbReference type="Pfam" id="PF13517">
    <property type="entry name" value="FG-GAP_3"/>
    <property type="match status" value="1"/>
</dbReference>
<proteinExistence type="predicted"/>
<evidence type="ECO:0000256" key="4">
    <source>
        <dbReference type="ARBA" id="ARBA00022737"/>
    </source>
</evidence>
<dbReference type="NCBIfam" id="TIGR03696">
    <property type="entry name" value="Rhs_assc_core"/>
    <property type="match status" value="1"/>
</dbReference>
<dbReference type="Pfam" id="PF25023">
    <property type="entry name" value="TEN_YD-shell"/>
    <property type="match status" value="2"/>
</dbReference>
<keyword evidence="6" id="KW-0812">Transmembrane</keyword>
<dbReference type="OrthoDB" id="6225685at2"/>
<keyword evidence="3" id="KW-0732">Signal</keyword>
<dbReference type="SUPFAM" id="SSF69318">
    <property type="entry name" value="Integrin alpha N-terminal domain"/>
    <property type="match status" value="1"/>
</dbReference>
<sequence>MKKITILLALIWGILSYSQTILNKTEGSKRTVEDPNIVILAPGFYANSNVVDPFVAKIGTATSGGAVYSGTTSSEAGAGNPSGMTFDSTNFHDTKGTIDVDAGGQLTYTLPIALPPGVKSVAPQMNLVYNSGSGNGIAGYGWNLTGISSISRVGRNIEKDGEVKGVQFDYSDYYSFNGQRLLLKSGTYGKDGAEYVTEKYSNMRIKSVGDSGGIGPEYWEVTFEDGSQAWYGKRGDIALAEYNISKWKDAQGNYITYSYDQTSSVKNLKTIEWGGNEFLGKAHFNSMIFNYVSRSTEEYIENQRGVYIQKKLLSNVVVNSNGNLFKKYLIGYNKDVSRLYDRVESITEYNSKNIAANPVSFIYETSNKSVWKEQNVIDKDANKIVGDFDGDGVLDYMKYYSTFEDCVEIIEVTHECKSVTKYNGIKLFNSLVEGSTDSKLVMSGTLPFTVDEFKKAIPISFVNKDNIVSKKQGILIRKEVLKTPTLKKDQVFEIYSIENNILTFQYSKTLSADIYDQSQEWSYTDPYTGETISTNNVKTKVNQVKEFDLDGDGSSELVLSVQHDHFVEYFYPCDDQIPFQYTSDMRPNPNWNRNKCVDTQRYSDFDTIVFDLKSSVSGVNSLTILGIDKDILNTKMSGDFDGDGKIDFINLRNGGIQISNFSRNKTTLQFEINTKPYNSLVSNLNGDLSEIRVGDINGDGKSDLLIPQESKTFNWYVYLSNGKGFVPIPMLNTGVYFEKFDYCKCYFEKEVVLSDNYHNREYYLVDLDADGKSELVYLNALLKSKIRVGINQSLTQLEVYKFKAIGDNLSLSFVKDHYDFWREDEVLKSYSLLINNNVKKGTTDLILGAFDESTKTSSVKAMSYYNIPKSVRVNAILQGGIETKITFEKMDGLNNSDIYINDGEKFYYPFVSFDKVDKHYVVSQLEQVGRIQNFKYADLVGHLQGRGTVGFRKVARSSWYSKGFEGTRVWSVVESDPLLWAMPKKEWSTRDISIFSGKNVDENTTNILSFKKIDYDFKKLVNNVDVLLPIKVYEKDFLKSTIGITTTIYNSYYLPKEQSQSITGLSNHKTILEYIHNDTGLGKDYYVGRLLSKQEEVTAYGDTKKSKTEFGYANNLLTTQKTYNQDESQYILDTYTYDGFGNVTSKTISNSTDSQTRTESATYDDKGRFVLKKKDALGLESEFTYNDWGQVLSQKNPLGITESFVYDTWGKILKSYHPLQGYTNYTYKRQDGDAVVAKYLPDGQQQSVYTNTKGEVLQEDSKGLRLDSFIGKSTRYDVLGRKVAESNPFVFDEDTPKWNRISYDDSVFPAKVTVSSANGKVVTTKVEGMTTEVTEVNGYQRVTQKVQDALGNLVSSTDKGGTITYNYNAVGQVVSANYGKNAVRTTYDNWGRKASFHDPANGEYTYEYNGLGQMTKEISPKGNKTYEYNTLGQLIRQKENSKDGVSTKKDIQFSYDTYGRLTQVNGVCNGMPYGKRFVFDAQGRLIESGESANDRYFMQKNIKYDDAGRILSYEKGLYSGGTYTKAVLEHEYGWNGALVAIKDKATQKTLWRLGDVNAKGQVLGATLGAIAISNTYDSNDFLSSAKHNLYLQGQSPVSVLELGYSFDAIKNELKNRSRNGSFGTLKENFVYDDNNRLINWTNLKTGSMSYNTYDEKGRITENDQLGKVNFKNPDQVYQNTSIDLNATGLEIYPDADTALQFISYNENNDPLYIDGKKGDYAFGYGLTESRQVMHYGGNFSLDQAATTAKFTKYYSEDGSFEVVRDNTTGQEKHLLYIGGTPYESNIVYVKNYAEIDAKPLFLHKDYLGTILAITDEKGKLVEERHFDAWGNLTHGSMQVLDRGYTSHEHLQDVGLIHMNGRLYDPMLRRFLNADENIQDPTNTQCYNKYGYVMNNPLMFSDPDGEIAIAIVVVGAVVGAYFAAAQANGTYNPLKWNWSSSATWESMVFGGAIGAISSVVGGWAGPYLSGVIAPSAGGFFGGALSAGLGGLAGGFVSGSLGSLVFGGGNPIVDGLRSAAFGFVAGGLIGGVSQGISSSLKGGNFWTGKMPPVEVLSSSLQPQGLQPLQGATLEATDIEIPKPAAVSNGQSSNSLVKQAYKSSPRVITQKSTINPFDEGKGLRSMRIPRVEMSETPVNDFVRVRHHTSSMGLKGIKNSGFINASRTMPYGVDVEFAPFLKPTNVNLGQAGRGSFIEFSISRSQMITPPPGYMGGVGNAGRIVTEGTPLNIQNANPSFVRWNWWPF</sequence>